<name>A0A7T0H2P4_9ENTR</name>
<dbReference type="AlphaFoldDB" id="A0A7T0H2P4"/>
<evidence type="ECO:0000256" key="1">
    <source>
        <dbReference type="SAM" id="SignalP"/>
    </source>
</evidence>
<dbReference type="Pfam" id="PF03928">
    <property type="entry name" value="HbpS-like"/>
    <property type="match status" value="1"/>
</dbReference>
<reference evidence="2" key="1">
    <citation type="submission" date="2020-09" db="EMBL/GenBank/DDBJ databases">
        <title>First Report of a novel Colistin-Resistant species of Enterobacter cloacae complex Producing MCR-5 isolated from hospital sewage water.</title>
        <authorList>
            <person name="Zhou K."/>
        </authorList>
    </citation>
    <scope>NUCLEOTIDE SEQUENCE [LARGE SCALE GENOMIC DNA]</scope>
    <source>
        <strain evidence="2">HSW1412</strain>
    </source>
</reference>
<evidence type="ECO:0000313" key="2">
    <source>
        <dbReference type="EMBL" id="QPK02575.1"/>
    </source>
</evidence>
<proteinExistence type="predicted"/>
<dbReference type="InterPro" id="IPR038084">
    <property type="entry name" value="PduO/GlcC-like_sf"/>
</dbReference>
<dbReference type="InterPro" id="IPR052517">
    <property type="entry name" value="GlcG_carb_metab_protein"/>
</dbReference>
<dbReference type="SUPFAM" id="SSF143744">
    <property type="entry name" value="GlcG-like"/>
    <property type="match status" value="1"/>
</dbReference>
<feature type="signal peptide" evidence="1">
    <location>
        <begin position="1"/>
        <end position="20"/>
    </location>
</feature>
<accession>A0A7T0H2P4</accession>
<keyword evidence="1" id="KW-0732">Signal</keyword>
<dbReference type="Gene3D" id="3.30.450.150">
    <property type="entry name" value="Haem-degrading domain"/>
    <property type="match status" value="1"/>
</dbReference>
<gene>
    <name evidence="2" type="ORF">IDM36_10920</name>
</gene>
<organism evidence="2">
    <name type="scientific">Enterobacter mori</name>
    <dbReference type="NCBI Taxonomy" id="539813"/>
    <lineage>
        <taxon>Bacteria</taxon>
        <taxon>Pseudomonadati</taxon>
        <taxon>Pseudomonadota</taxon>
        <taxon>Gammaproteobacteria</taxon>
        <taxon>Enterobacterales</taxon>
        <taxon>Enterobacteriaceae</taxon>
        <taxon>Enterobacter</taxon>
    </lineage>
</organism>
<dbReference type="PANTHER" id="PTHR34309:SF10">
    <property type="entry name" value="SLR1406 PROTEIN"/>
    <property type="match status" value="1"/>
</dbReference>
<sequence>MKKRFLILPVLTALTMTAHAKSLTQSTLSLEQASVLASEAVKSCSAKGYNVSVTVVDAAGVTRAVQRMDNAGPHTLTASYQKAFTSASSGVATSQLLENSNKYPAAKNLGDIPGFLLLAGGVPVKENNTTIGAIGIGGAPSGDIDEACALDAIKKLQ</sequence>
<protein>
    <submittedName>
        <fullName evidence="2">Heme-binding protein</fullName>
    </submittedName>
</protein>
<dbReference type="PANTHER" id="PTHR34309">
    <property type="entry name" value="SLR1406 PROTEIN"/>
    <property type="match status" value="1"/>
</dbReference>
<dbReference type="EMBL" id="CP061801">
    <property type="protein sequence ID" value="QPK02575.1"/>
    <property type="molecule type" value="Genomic_DNA"/>
</dbReference>
<feature type="chain" id="PRO_5032292050" evidence="1">
    <location>
        <begin position="21"/>
        <end position="157"/>
    </location>
</feature>
<dbReference type="InterPro" id="IPR005624">
    <property type="entry name" value="PduO/GlcC-like"/>
</dbReference>